<evidence type="ECO:0000256" key="1">
    <source>
        <dbReference type="SAM" id="Phobius"/>
    </source>
</evidence>
<feature type="transmembrane region" description="Helical" evidence="1">
    <location>
        <begin position="57"/>
        <end position="75"/>
    </location>
</feature>
<dbReference type="EMBL" id="JAANHS010000026">
    <property type="protein sequence ID" value="NHB78471.1"/>
    <property type="molecule type" value="Genomic_DNA"/>
</dbReference>
<gene>
    <name evidence="2" type="ORF">G8O29_17325</name>
</gene>
<feature type="transmembrane region" description="Helical" evidence="1">
    <location>
        <begin position="123"/>
        <end position="145"/>
    </location>
</feature>
<protein>
    <recommendedName>
        <fullName evidence="4">DUF998 domain-containing protein</fullName>
    </recommendedName>
</protein>
<reference evidence="2 3" key="1">
    <citation type="journal article" date="2022" name="Microorganisms">
        <title>Genome Sequence and Characterization of a Xanthorhodopsin-Containing, Aerobic Anoxygenic Phototrophic Rhodobacter Species, Isolated from Mesophilic Conditions at Yellowstone National Park.</title>
        <authorList>
            <person name="Kyndt J.A."/>
            <person name="Robertson S."/>
            <person name="Shoffstall I.B."/>
            <person name="Ramaley R.F."/>
            <person name="Meyer T.E."/>
        </authorList>
    </citation>
    <scope>NUCLEOTIDE SEQUENCE [LARGE SCALE GENOMIC DNA]</scope>
    <source>
        <strain evidence="2 3">M37P</strain>
    </source>
</reference>
<keyword evidence="1" id="KW-0472">Membrane</keyword>
<keyword evidence="1" id="KW-1133">Transmembrane helix</keyword>
<accession>A0ABX0GBF4</accession>
<evidence type="ECO:0000313" key="2">
    <source>
        <dbReference type="EMBL" id="NHB78471.1"/>
    </source>
</evidence>
<evidence type="ECO:0008006" key="4">
    <source>
        <dbReference type="Google" id="ProtNLM"/>
    </source>
</evidence>
<evidence type="ECO:0000313" key="3">
    <source>
        <dbReference type="Proteomes" id="UP001515660"/>
    </source>
</evidence>
<comment type="caution">
    <text evidence="2">The sequence shown here is derived from an EMBL/GenBank/DDBJ whole genome shotgun (WGS) entry which is preliminary data.</text>
</comment>
<feature type="transmembrane region" description="Helical" evidence="1">
    <location>
        <begin position="82"/>
        <end position="103"/>
    </location>
</feature>
<sequence>MLSRPLALAAALAILASLFLPWLSSPFGENVVPWTVLREMDQARAQEILSGARPETIAYGCSFVLAALFVAFALFGRESRLLAVLTGALPVALVAWALLSLIGKADATGLSFSGSAIPDMTHGMLGAGAWAWALGASLLATLGVIDPGRRRGAYG</sequence>
<dbReference type="RefSeq" id="WP_207623962.1">
    <property type="nucleotide sequence ID" value="NZ_JAANHS010000026.1"/>
</dbReference>
<proteinExistence type="predicted"/>
<keyword evidence="1" id="KW-0812">Transmembrane</keyword>
<name>A0ABX0GBF4_9RHOB</name>
<dbReference type="Proteomes" id="UP001515660">
    <property type="component" value="Unassembled WGS sequence"/>
</dbReference>
<keyword evidence="3" id="KW-1185">Reference proteome</keyword>
<organism evidence="2 3">
    <name type="scientific">Rhodobacter calidifons</name>
    <dbReference type="NCBI Taxonomy" id="2715277"/>
    <lineage>
        <taxon>Bacteria</taxon>
        <taxon>Pseudomonadati</taxon>
        <taxon>Pseudomonadota</taxon>
        <taxon>Alphaproteobacteria</taxon>
        <taxon>Rhodobacterales</taxon>
        <taxon>Rhodobacter group</taxon>
        <taxon>Rhodobacter</taxon>
    </lineage>
</organism>